<keyword evidence="2" id="KW-0067">ATP-binding</keyword>
<dbReference type="RefSeq" id="WP_015787788.1">
    <property type="nucleotide sequence ID" value="NC_013159.1"/>
</dbReference>
<reference evidence="5 6" key="1">
    <citation type="journal article" date="2009" name="Stand. Genomic Sci.">
        <title>Complete genome sequence of Saccharomonospora viridis type strain (P101).</title>
        <authorList>
            <person name="Pati A."/>
            <person name="Sikorski J."/>
            <person name="Nolan M."/>
            <person name="Lapidus A."/>
            <person name="Copeland A."/>
            <person name="Glavina Del Rio T."/>
            <person name="Lucas S."/>
            <person name="Chen F."/>
            <person name="Tice H."/>
            <person name="Pitluck S."/>
            <person name="Cheng J.F."/>
            <person name="Chertkov O."/>
            <person name="Brettin T."/>
            <person name="Han C."/>
            <person name="Detter J.C."/>
            <person name="Kuske C."/>
            <person name="Bruce D."/>
            <person name="Goodwin L."/>
            <person name="Chain P."/>
            <person name="D'haeseleer P."/>
            <person name="Chen A."/>
            <person name="Palaniappan K."/>
            <person name="Ivanova N."/>
            <person name="Mavromatis K."/>
            <person name="Mikhailova N."/>
            <person name="Rohde M."/>
            <person name="Tindall B.J."/>
            <person name="Goker M."/>
            <person name="Bristow J."/>
            <person name="Eisen J.A."/>
            <person name="Markowitz V."/>
            <person name="Hugenholtz P."/>
            <person name="Kyrpides N.C."/>
            <person name="Klenk H.P."/>
        </authorList>
    </citation>
    <scope>NUCLEOTIDE SEQUENCE [LARGE SCALE GENOMIC DNA]</scope>
    <source>
        <strain evidence="6">ATCC 15386 / DSM 43017 / JCM 3036 / NBRC 12207 / P101</strain>
    </source>
</reference>
<sequence>MVLLGEKPLMYPSLLAEETKQAVTEYLSTTFALADDDARTALEAFLMAPDTGIFRGPYLRVRTPFHPVGRKWRSPLDWLPEGFTPYQHQAKAFERLSTRDGAAKPTIVTTGTGSGKTESFLYPVLDHAVRARARGEKGIKALLLYPMNALVTDQARRIAELLHDDPRLKSVTAGVYIGGEGKHTQPSREHLVDSRRVLREDPPDILLTNYKMLDLLLLRPADAPLWEQSAASLQYLVLDEFHTYDGAQGTDVAMLLRRLGATLKVAEPGRPLGRITPVATSATLGGATRSEELRNFAETIFGTSFPSDAVITENRLEAADVVPDVDFSLTIPDVTSINQFDPPDATRSDSWQELAHAFLGGAIPDRLALGRRLSRSFLTRAVVQALADEPLTLPQAVDAVTNSGVLQWGVARERDPKGVENALLRFLALLSAARIGGGRGRTRPLVNVEVQLWIRELTRMLRAVKSEPQFGWWHDGPTDHDVRYLPAAYCRVCGRSGWQTVATELGEELEGSPEKVWRTSVTDRRKLRTLLLARDDEPDARRIDPRTLAYSRDGEPGLSVLVTPDEEAATEQRCPSCGADDAVRFLGSSVATLVSVALTQLFGSNLISHGEKKTLVFTDSVQDAAHRAAFIEGRAFQFNLRSALLRAVGDRPRSLQDVTTALAASPTEDLYAIAPPDFTRRLGFEGEWLDRDRGGRRRRLLGTRLTFQAHLEIGLRSRLGRTLELTGALAVDYDMDLGRYATLARDAHENLPERGMSLPDREAYEVWLLGLLDRLRKRGGIAHQWLDAYVQRDGNRWPIWGGSPAGMQKFPRGRPAPVFYSTSTSGDFDSLRPRGESWLVDWTERCLEVGRAEARALLEPVVRLLAEGETPPLLRRTSQTDAAVFGLDPARIELIPLNNSELEHAHLRCPKCHHIQPVAPKRFDRWLSAPCPRMRCTGHLEPHRVREDNFYRRLYRSGRLRHLVSHEHTALLDDDTRLEVERRFSNGSSPIDPNVLTCTPTLELGIDIGDLSTVGLASLPPTPANYLQRVGRAGRSTGNALVLATVPSSPRELYYLSEPKHLIDGEVIPPAAYLSATELLCRQYLAYCFDRVASGDIRLDREMPRLLGALLDNGLAEGSWLRQFVDTVTKNAHVLAEQFLSLYGDAIDEEVRRAVRSFAAKGLRDKLARVVFQWADQRKELEYRQGELATAIDSLETQKHLDDTQVEDRRRWIGEYRALTHMLRDTWNRNALTGLGELSLLPSYNLLDEHTELDVSLWWTTDDEGEKKFHTSEHSYGRGSRTALTEFAPGAVFYAQGYRVEIDALELGPSGQPHWRHMRLCPDCGWGTETVDPAPPACPRCRSTGVADAGAVHKVLELRKASAVHRRDEALIEDETEDRTRTRFITVTGVDVDYDQIQGAWRLRGQAFGAEYIRQATIRTVNLGRADRPGPDISVAGTHTSAPRFPSCVYCGVVRQSAEDKVRHRGWCSTRRGTAPRWVDLLLSHEITTQAVRLLLPVSTFQVNLRLVSLKTALLLGLHQDFGGAPQHLDIVTARMPDEHRRVRQFLVLHDTVPGGTGYLDRFGDPNRMRRILQQAYEVLSSCQCQFEERAACHRCLLRVAEPGEVEHANRRVAMELLAELLDNWSVEGIPTVADIDISSLQLSELELRFREVLKSAVSRGEGQSWTSSTGQRGEELDIHLLSPNQEPRRWTVRPLVRVTAGKVITEPDFLFTRQDAQDAPVAVYLDGRAYHASVENDRTADDAVKRTALRDAGYRVWSLTFQDVEDFARMLDGYDSMLPTLVDSKAANAARAAVGDRRASLLWGNPMRALLEYLRDPGEAVWGQTAVQTCIALMSSNDHRGHPPTQVVPEELPSTLLAWARGERPDGRGGAVVVASCVGMSGLPIGIVGSSHGAGTDTIGAVTVLDDRPSEVGGRSHEQQWRDWLSWSNVLQFLPLPTYGSAMPMRMAECWTRSSLDVFAGRFLPLARPSTVEREATVDVVPARWEIVIEFTHERLARIGKRLAELDIPEPEPGGEVGDPKGDLWPVEYCWPDRKFAAVIDVCDNRDQWLRRNGWQAWLFEEGDDEEELVNKIAAAFGKQV</sequence>
<dbReference type="HOGENOM" id="CLU_001338_1_0_11"/>
<evidence type="ECO:0000256" key="1">
    <source>
        <dbReference type="ARBA" id="ARBA00022741"/>
    </source>
</evidence>
<gene>
    <name evidence="5" type="ordered locus">Svir_35200</name>
</gene>
<dbReference type="PANTHER" id="PTHR47957:SF3">
    <property type="entry name" value="ATP-DEPENDENT HELICASE HRQ1"/>
    <property type="match status" value="1"/>
</dbReference>
<dbReference type="InterPro" id="IPR001650">
    <property type="entry name" value="Helicase_C-like"/>
</dbReference>
<dbReference type="eggNOG" id="COG1201">
    <property type="taxonomic scope" value="Bacteria"/>
</dbReference>
<dbReference type="eggNOG" id="COG1205">
    <property type="taxonomic scope" value="Bacteria"/>
</dbReference>
<organism evidence="5 6">
    <name type="scientific">Saccharomonospora viridis (strain ATCC 15386 / DSM 43017 / JCM 3036 / CCUG 5913 / NBRC 12207 / NCIMB 9602 / P101)</name>
    <name type="common">Thermoactinomyces viridis</name>
    <dbReference type="NCBI Taxonomy" id="471857"/>
    <lineage>
        <taxon>Bacteria</taxon>
        <taxon>Bacillati</taxon>
        <taxon>Actinomycetota</taxon>
        <taxon>Actinomycetes</taxon>
        <taxon>Pseudonocardiales</taxon>
        <taxon>Pseudonocardiaceae</taxon>
        <taxon>Saccharomonospora</taxon>
    </lineage>
</organism>
<feature type="domain" description="Helicase ATP-binding" evidence="3">
    <location>
        <begin position="97"/>
        <end position="302"/>
    </location>
</feature>
<protein>
    <submittedName>
        <fullName evidence="5">Helicase family protein with metal-binding cysteine cluster</fullName>
    </submittedName>
</protein>
<name>C7MQ55_SACVD</name>
<dbReference type="PROSITE" id="PS51194">
    <property type="entry name" value="HELICASE_CTER"/>
    <property type="match status" value="1"/>
</dbReference>
<keyword evidence="5" id="KW-0347">Helicase</keyword>
<dbReference type="Pfam" id="PF00270">
    <property type="entry name" value="DEAD"/>
    <property type="match status" value="1"/>
</dbReference>
<keyword evidence="6" id="KW-1185">Reference proteome</keyword>
<dbReference type="InterPro" id="IPR011545">
    <property type="entry name" value="DEAD/DEAH_box_helicase_dom"/>
</dbReference>
<proteinExistence type="predicted"/>
<dbReference type="SUPFAM" id="SSF52540">
    <property type="entry name" value="P-loop containing nucleoside triphosphate hydrolases"/>
    <property type="match status" value="1"/>
</dbReference>
<dbReference type="PANTHER" id="PTHR47957">
    <property type="entry name" value="ATP-DEPENDENT HELICASE HRQ1"/>
    <property type="match status" value="1"/>
</dbReference>
<dbReference type="SMART" id="SM00490">
    <property type="entry name" value="HELICc"/>
    <property type="match status" value="1"/>
</dbReference>
<dbReference type="EMBL" id="CP001683">
    <property type="protein sequence ID" value="ACU98478.1"/>
    <property type="molecule type" value="Genomic_DNA"/>
</dbReference>
<dbReference type="InterPro" id="IPR014001">
    <property type="entry name" value="Helicase_ATP-bd"/>
</dbReference>
<dbReference type="Gene3D" id="3.40.50.300">
    <property type="entry name" value="P-loop containing nucleotide triphosphate hydrolases"/>
    <property type="match status" value="2"/>
</dbReference>
<keyword evidence="1" id="KW-0547">Nucleotide-binding</keyword>
<dbReference type="KEGG" id="svi:Svir_35200"/>
<evidence type="ECO:0000313" key="6">
    <source>
        <dbReference type="Proteomes" id="UP000000841"/>
    </source>
</evidence>
<evidence type="ECO:0000259" key="3">
    <source>
        <dbReference type="PROSITE" id="PS51192"/>
    </source>
</evidence>
<evidence type="ECO:0000259" key="4">
    <source>
        <dbReference type="PROSITE" id="PS51194"/>
    </source>
</evidence>
<dbReference type="STRING" id="471857.Svir_35200"/>
<dbReference type="Proteomes" id="UP000000841">
    <property type="component" value="Chromosome"/>
</dbReference>
<dbReference type="GO" id="GO:0003676">
    <property type="term" value="F:nucleic acid binding"/>
    <property type="evidence" value="ECO:0007669"/>
    <property type="project" value="InterPro"/>
</dbReference>
<dbReference type="GO" id="GO:0006289">
    <property type="term" value="P:nucleotide-excision repair"/>
    <property type="evidence" value="ECO:0007669"/>
    <property type="project" value="TreeGrafter"/>
</dbReference>
<evidence type="ECO:0000256" key="2">
    <source>
        <dbReference type="ARBA" id="ARBA00022840"/>
    </source>
</evidence>
<dbReference type="PROSITE" id="PS51192">
    <property type="entry name" value="HELICASE_ATP_BIND_1"/>
    <property type="match status" value="1"/>
</dbReference>
<dbReference type="InterPro" id="IPR027417">
    <property type="entry name" value="P-loop_NTPase"/>
</dbReference>
<dbReference type="SMART" id="SM00487">
    <property type="entry name" value="DEXDc"/>
    <property type="match status" value="1"/>
</dbReference>
<dbReference type="InterPro" id="IPR018973">
    <property type="entry name" value="MZB"/>
</dbReference>
<dbReference type="GO" id="GO:0036297">
    <property type="term" value="P:interstrand cross-link repair"/>
    <property type="evidence" value="ECO:0007669"/>
    <property type="project" value="TreeGrafter"/>
</dbReference>
<dbReference type="Pfam" id="PF09369">
    <property type="entry name" value="MZB"/>
    <property type="match status" value="1"/>
</dbReference>
<dbReference type="GO" id="GO:0043138">
    <property type="term" value="F:3'-5' DNA helicase activity"/>
    <property type="evidence" value="ECO:0007669"/>
    <property type="project" value="TreeGrafter"/>
</dbReference>
<keyword evidence="5" id="KW-0378">Hydrolase</keyword>
<accession>C7MQ55</accession>
<evidence type="ECO:0000313" key="5">
    <source>
        <dbReference type="EMBL" id="ACU98478.1"/>
    </source>
</evidence>
<dbReference type="Pfam" id="PF00271">
    <property type="entry name" value="Helicase_C"/>
    <property type="match status" value="1"/>
</dbReference>
<dbReference type="GO" id="GO:0005524">
    <property type="term" value="F:ATP binding"/>
    <property type="evidence" value="ECO:0007669"/>
    <property type="project" value="UniProtKB-KW"/>
</dbReference>
<feature type="domain" description="Helicase C-terminal" evidence="4">
    <location>
        <begin position="901"/>
        <end position="1080"/>
    </location>
</feature>